<feature type="compositionally biased region" description="Basic residues" evidence="1">
    <location>
        <begin position="67"/>
        <end position="109"/>
    </location>
</feature>
<feature type="non-terminal residue" evidence="2">
    <location>
        <position position="1"/>
    </location>
</feature>
<evidence type="ECO:0000256" key="1">
    <source>
        <dbReference type="SAM" id="MobiDB-lite"/>
    </source>
</evidence>
<feature type="compositionally biased region" description="Low complexity" evidence="1">
    <location>
        <begin position="54"/>
        <end position="66"/>
    </location>
</feature>
<feature type="compositionally biased region" description="Basic and acidic residues" evidence="1">
    <location>
        <begin position="16"/>
        <end position="31"/>
    </location>
</feature>
<feature type="compositionally biased region" description="Basic residues" evidence="1">
    <location>
        <begin position="181"/>
        <end position="195"/>
    </location>
</feature>
<organism evidence="2">
    <name type="scientific">uncultured Solirubrobacteraceae bacterium</name>
    <dbReference type="NCBI Taxonomy" id="1162706"/>
    <lineage>
        <taxon>Bacteria</taxon>
        <taxon>Bacillati</taxon>
        <taxon>Actinomycetota</taxon>
        <taxon>Thermoleophilia</taxon>
        <taxon>Solirubrobacterales</taxon>
        <taxon>Solirubrobacteraceae</taxon>
        <taxon>environmental samples</taxon>
    </lineage>
</organism>
<name>A0A6J4RVC6_9ACTN</name>
<gene>
    <name evidence="2" type="ORF">AVDCRST_MAG69-628</name>
</gene>
<feature type="compositionally biased region" description="Basic residues" evidence="1">
    <location>
        <begin position="210"/>
        <end position="226"/>
    </location>
</feature>
<dbReference type="AlphaFoldDB" id="A0A6J4RVC6"/>
<protein>
    <submittedName>
        <fullName evidence="2">Uncharacterized protein</fullName>
    </submittedName>
</protein>
<reference evidence="2" key="1">
    <citation type="submission" date="2020-02" db="EMBL/GenBank/DDBJ databases">
        <authorList>
            <person name="Meier V. D."/>
        </authorList>
    </citation>
    <scope>NUCLEOTIDE SEQUENCE</scope>
    <source>
        <strain evidence="2">AVDCRST_MAG69</strain>
    </source>
</reference>
<evidence type="ECO:0000313" key="2">
    <source>
        <dbReference type="EMBL" id="CAA9478608.1"/>
    </source>
</evidence>
<feature type="compositionally biased region" description="Low complexity" evidence="1">
    <location>
        <begin position="247"/>
        <end position="259"/>
    </location>
</feature>
<feature type="compositionally biased region" description="Basic and acidic residues" evidence="1">
    <location>
        <begin position="167"/>
        <end position="180"/>
    </location>
</feature>
<accession>A0A6J4RVC6</accession>
<proteinExistence type="predicted"/>
<feature type="non-terminal residue" evidence="2">
    <location>
        <position position="296"/>
    </location>
</feature>
<sequence>GAADRHRCPPEAARAGADRAGSDVLAHDTRAHGRRGHVLVRHDRAAPGRRRVRPGPSRRGAGVTAARGRRHRSRLRGGARPRHVRRGRVRAARDGHRSRRRVDHRRIHPPWRPGPDHPRHHRRPRNRSLAMSGRRRAARLPRRGLDAAADRRRLRRHAGRPVGAARRGSDRAVRRREPDRLHRHRTAHARLRPRARGSGTGAGDRPVRERCRRPVAGAHRRRRRGAGVRVAASRHPGPRRPQRRTRAYAAGLRAAQQAGPAGGVPVRHRAGGARSAIGRAVPGRGSGRERRGDSEL</sequence>
<feature type="compositionally biased region" description="Basic residues" evidence="1">
    <location>
        <begin position="133"/>
        <end position="142"/>
    </location>
</feature>
<feature type="compositionally biased region" description="Basic and acidic residues" evidence="1">
    <location>
        <begin position="286"/>
        <end position="296"/>
    </location>
</feature>
<feature type="region of interest" description="Disordered" evidence="1">
    <location>
        <begin position="1"/>
        <end position="296"/>
    </location>
</feature>
<feature type="compositionally biased region" description="Basic residues" evidence="1">
    <location>
        <begin position="236"/>
        <end position="246"/>
    </location>
</feature>
<dbReference type="EMBL" id="CADCVP010000085">
    <property type="protein sequence ID" value="CAA9478608.1"/>
    <property type="molecule type" value="Genomic_DNA"/>
</dbReference>